<name>A0A917VWJ6_9NOCA</name>
<organism evidence="1 2">
    <name type="scientific">Nocardia jinanensis</name>
    <dbReference type="NCBI Taxonomy" id="382504"/>
    <lineage>
        <taxon>Bacteria</taxon>
        <taxon>Bacillati</taxon>
        <taxon>Actinomycetota</taxon>
        <taxon>Actinomycetes</taxon>
        <taxon>Mycobacteriales</taxon>
        <taxon>Nocardiaceae</taxon>
        <taxon>Nocardia</taxon>
    </lineage>
</organism>
<evidence type="ECO:0000313" key="1">
    <source>
        <dbReference type="EMBL" id="GGL21602.1"/>
    </source>
</evidence>
<sequence length="64" mass="7199">MVAALALFAGPAHAAPRWHMHRSPADCEQERSEMQANGSNVSPACEFRPKGDMHGNDTWLFWIY</sequence>
<reference evidence="1" key="2">
    <citation type="submission" date="2020-09" db="EMBL/GenBank/DDBJ databases">
        <authorList>
            <person name="Sun Q."/>
            <person name="Zhou Y."/>
        </authorList>
    </citation>
    <scope>NUCLEOTIDE SEQUENCE</scope>
    <source>
        <strain evidence="1">CGMCC 4.3508</strain>
    </source>
</reference>
<keyword evidence="2" id="KW-1185">Reference proteome</keyword>
<proteinExistence type="predicted"/>
<dbReference type="AlphaFoldDB" id="A0A917VWJ6"/>
<evidence type="ECO:0000313" key="2">
    <source>
        <dbReference type="Proteomes" id="UP000638263"/>
    </source>
</evidence>
<dbReference type="Proteomes" id="UP000638263">
    <property type="component" value="Unassembled WGS sequence"/>
</dbReference>
<dbReference type="EMBL" id="BMMH01000008">
    <property type="protein sequence ID" value="GGL21602.1"/>
    <property type="molecule type" value="Genomic_DNA"/>
</dbReference>
<gene>
    <name evidence="1" type="ORF">GCM10011588_40650</name>
</gene>
<accession>A0A917VWJ6</accession>
<comment type="caution">
    <text evidence="1">The sequence shown here is derived from an EMBL/GenBank/DDBJ whole genome shotgun (WGS) entry which is preliminary data.</text>
</comment>
<protein>
    <submittedName>
        <fullName evidence="1">Uncharacterized protein</fullName>
    </submittedName>
</protein>
<reference evidence="1" key="1">
    <citation type="journal article" date="2014" name="Int. J. Syst. Evol. Microbiol.">
        <title>Complete genome sequence of Corynebacterium casei LMG S-19264T (=DSM 44701T), isolated from a smear-ripened cheese.</title>
        <authorList>
            <consortium name="US DOE Joint Genome Institute (JGI-PGF)"/>
            <person name="Walter F."/>
            <person name="Albersmeier A."/>
            <person name="Kalinowski J."/>
            <person name="Ruckert C."/>
        </authorList>
    </citation>
    <scope>NUCLEOTIDE SEQUENCE</scope>
    <source>
        <strain evidence="1">CGMCC 4.3508</strain>
    </source>
</reference>